<dbReference type="STRING" id="1918946.VPAL9027_01438"/>
<name>A0A1R4B3H7_9VIBR</name>
<protein>
    <recommendedName>
        <fullName evidence="3">HEAT repeat protein</fullName>
    </recommendedName>
</protein>
<accession>A0A1R4B3H7</accession>
<dbReference type="RefSeq" id="WP_077313726.1">
    <property type="nucleotide sequence ID" value="NZ_AP024887.1"/>
</dbReference>
<reference evidence="1 2" key="1">
    <citation type="submission" date="2017-02" db="EMBL/GenBank/DDBJ databases">
        <authorList>
            <person name="Peterson S.W."/>
        </authorList>
    </citation>
    <scope>NUCLEOTIDE SEQUENCE [LARGE SCALE GENOMIC DNA]</scope>
    <source>
        <strain evidence="1 2">CECT 9027</strain>
    </source>
</reference>
<dbReference type="AlphaFoldDB" id="A0A1R4B3H7"/>
<organism evidence="1 2">
    <name type="scientific">Vibrio palustris</name>
    <dbReference type="NCBI Taxonomy" id="1918946"/>
    <lineage>
        <taxon>Bacteria</taxon>
        <taxon>Pseudomonadati</taxon>
        <taxon>Pseudomonadota</taxon>
        <taxon>Gammaproteobacteria</taxon>
        <taxon>Vibrionales</taxon>
        <taxon>Vibrionaceae</taxon>
        <taxon>Vibrio</taxon>
    </lineage>
</organism>
<keyword evidence="2" id="KW-1185">Reference proteome</keyword>
<evidence type="ECO:0000313" key="2">
    <source>
        <dbReference type="Proteomes" id="UP000189475"/>
    </source>
</evidence>
<evidence type="ECO:0008006" key="3">
    <source>
        <dbReference type="Google" id="ProtNLM"/>
    </source>
</evidence>
<evidence type="ECO:0000313" key="1">
    <source>
        <dbReference type="EMBL" id="SJL83470.1"/>
    </source>
</evidence>
<gene>
    <name evidence="1" type="ORF">VPAL9027_01438</name>
</gene>
<dbReference type="EMBL" id="FUFT01000003">
    <property type="protein sequence ID" value="SJL83470.1"/>
    <property type="molecule type" value="Genomic_DNA"/>
</dbReference>
<dbReference type="Proteomes" id="UP000189475">
    <property type="component" value="Unassembled WGS sequence"/>
</dbReference>
<sequence length="328" mass="38110">MRQGMLYTLLLLVGIFTSSTWAVDISNQARQKVLNDQTLHHKVDELYQLALENQINVLDFSMERLALPQQEAARYLLFRRFEQSGIVLSASLYGFVQKQNRHSPTYQITEHGEGYEFSVPAFNYPTIGFRLMNRWAQDQKTVDFILHAELHELNLKQWLSGPDADEHEQLLLREFDHLSTSAIEFLTKQLTSTNVTSWLPSSHVMVKLARVTRDPKMYKLLWLMRSDSVIEDELKRLAKRRDQFAASQLMLASRNPKLTADAIEALVQIHPMQDKVQEFLVKRLSNRDEASLTAQALVNHGHRNWLEDIMRSHRQVKTRLIMQTLSAL</sequence>
<proteinExistence type="predicted"/>